<proteinExistence type="predicted"/>
<dbReference type="EMBL" id="MPPL01000001">
    <property type="protein sequence ID" value="OKS85779.1"/>
    <property type="molecule type" value="Genomic_DNA"/>
</dbReference>
<evidence type="ECO:0008006" key="3">
    <source>
        <dbReference type="Google" id="ProtNLM"/>
    </source>
</evidence>
<dbReference type="InterPro" id="IPR024213">
    <property type="entry name" value="DUF3822"/>
</dbReference>
<evidence type="ECO:0000313" key="1">
    <source>
        <dbReference type="EMBL" id="OKS85779.1"/>
    </source>
</evidence>
<name>A0A1Q5ZVI5_9SPHI</name>
<keyword evidence="2" id="KW-1185">Reference proteome</keyword>
<protein>
    <recommendedName>
        <fullName evidence="3">DUF3822 domain-containing protein</fullName>
    </recommendedName>
</protein>
<dbReference type="Gene3D" id="3.30.420.260">
    <property type="match status" value="1"/>
</dbReference>
<evidence type="ECO:0000313" key="2">
    <source>
        <dbReference type="Proteomes" id="UP000186720"/>
    </source>
</evidence>
<dbReference type="Gene3D" id="3.30.420.250">
    <property type="match status" value="1"/>
</dbReference>
<dbReference type="CDD" id="cd24013">
    <property type="entry name" value="ASKHA_ATPase_BT3980-like"/>
    <property type="match status" value="1"/>
</dbReference>
<dbReference type="AlphaFoldDB" id="A0A1Q5ZVI5"/>
<accession>A0A1Q5ZVI5</accession>
<dbReference type="Pfam" id="PF12864">
    <property type="entry name" value="DUF3822"/>
    <property type="match status" value="1"/>
</dbReference>
<dbReference type="STRING" id="1302689.RG47T_1225"/>
<dbReference type="Proteomes" id="UP000186720">
    <property type="component" value="Unassembled WGS sequence"/>
</dbReference>
<reference evidence="1 2" key="1">
    <citation type="submission" date="2016-11" db="EMBL/GenBank/DDBJ databases">
        <title>Whole Genome Sequencing of Mucilaginibacter polytrichastri RG4-7(T) isolated from the moss sample.</title>
        <authorList>
            <person name="Li Y."/>
        </authorList>
    </citation>
    <scope>NUCLEOTIDE SEQUENCE [LARGE SCALE GENOMIC DNA]</scope>
    <source>
        <strain evidence="1 2">RG4-7</strain>
    </source>
</reference>
<dbReference type="RefSeq" id="WP_074488570.1">
    <property type="nucleotide sequence ID" value="NZ_FPAM01000002.1"/>
</dbReference>
<dbReference type="OrthoDB" id="765136at2"/>
<sequence>MTSHSKLYFSDDFSAEKAKDYTLLIQIRDTDFSFAVVYQNTLLAWGNGYPHSELVAPADFVNFLSPTDYQNVVIGITPTVFNIVPKQLYKEDQLPNFARFLDAGVEDKIYSQVLDADNQIVFKDGDTILPVLIARYPYHQILFAYKGWLQAITTTKPTATDLYIDIQAYEVHFAYYKDSKLRFYNSFKYTTPTELAYFTALTTNELELNPANIRLVISGDADIDLSSLSEFFTNIDINPIEQLQQLPDGIAPQQLLSLTALTLCA</sequence>
<organism evidence="1 2">
    <name type="scientific">Mucilaginibacter polytrichastri</name>
    <dbReference type="NCBI Taxonomy" id="1302689"/>
    <lineage>
        <taxon>Bacteria</taxon>
        <taxon>Pseudomonadati</taxon>
        <taxon>Bacteroidota</taxon>
        <taxon>Sphingobacteriia</taxon>
        <taxon>Sphingobacteriales</taxon>
        <taxon>Sphingobacteriaceae</taxon>
        <taxon>Mucilaginibacter</taxon>
    </lineage>
</organism>
<gene>
    <name evidence="1" type="ORF">RG47T_1225</name>
</gene>
<comment type="caution">
    <text evidence="1">The sequence shown here is derived from an EMBL/GenBank/DDBJ whole genome shotgun (WGS) entry which is preliminary data.</text>
</comment>